<dbReference type="GO" id="GO:0016298">
    <property type="term" value="F:lipase activity"/>
    <property type="evidence" value="ECO:0000318"/>
    <property type="project" value="GO_Central"/>
</dbReference>
<proteinExistence type="inferred from homology"/>
<dbReference type="InParanoid" id="D8T519"/>
<comment type="similarity">
    <text evidence="1 2">Belongs to the AB hydrolase superfamily. Lipase family.</text>
</comment>
<protein>
    <recommendedName>
        <fullName evidence="2">Lipase</fullName>
    </recommendedName>
</protein>
<dbReference type="Gene3D" id="3.40.50.1820">
    <property type="entry name" value="alpha/beta hydrolase"/>
    <property type="match status" value="1"/>
</dbReference>
<dbReference type="ESTHER" id="selml-d8rck8">
    <property type="family name" value="Acidic_Lipase"/>
</dbReference>
<keyword evidence="4" id="KW-0732">Signal</keyword>
<organism evidence="7">
    <name type="scientific">Selaginella moellendorffii</name>
    <name type="common">Spikemoss</name>
    <dbReference type="NCBI Taxonomy" id="88036"/>
    <lineage>
        <taxon>Eukaryota</taxon>
        <taxon>Viridiplantae</taxon>
        <taxon>Streptophyta</taxon>
        <taxon>Embryophyta</taxon>
        <taxon>Tracheophyta</taxon>
        <taxon>Lycopodiopsida</taxon>
        <taxon>Selaginellales</taxon>
        <taxon>Selaginellaceae</taxon>
        <taxon>Selaginella</taxon>
    </lineage>
</organism>
<dbReference type="SUPFAM" id="SSF53474">
    <property type="entry name" value="alpha/beta-Hydrolases"/>
    <property type="match status" value="1"/>
</dbReference>
<evidence type="ECO:0000313" key="7">
    <source>
        <dbReference type="Proteomes" id="UP000001514"/>
    </source>
</evidence>
<dbReference type="GO" id="GO:0006629">
    <property type="term" value="P:lipid metabolic process"/>
    <property type="evidence" value="ECO:0000318"/>
    <property type="project" value="GO_Central"/>
</dbReference>
<dbReference type="AlphaFoldDB" id="D8T519"/>
<dbReference type="STRING" id="88036.D8T519"/>
<evidence type="ECO:0000256" key="4">
    <source>
        <dbReference type="SAM" id="SignalP"/>
    </source>
</evidence>
<dbReference type="FunFam" id="3.40.50.1820:FF:000126">
    <property type="entry name" value="Lipase"/>
    <property type="match status" value="1"/>
</dbReference>
<feature type="active site" description="Charge relay system" evidence="3">
    <location>
        <position position="333"/>
    </location>
</feature>
<feature type="signal peptide" evidence="4">
    <location>
        <begin position="1"/>
        <end position="21"/>
    </location>
</feature>
<dbReference type="KEGG" id="smo:SELMODRAFT_272158"/>
<dbReference type="InterPro" id="IPR025483">
    <property type="entry name" value="Lipase_euk"/>
</dbReference>
<keyword evidence="2" id="KW-0442">Lipid degradation</keyword>
<dbReference type="FunCoup" id="D8T519">
    <property type="interactions" value="1156"/>
</dbReference>
<dbReference type="EMBL" id="GL377675">
    <property type="protein sequence ID" value="EFJ08329.1"/>
    <property type="molecule type" value="Genomic_DNA"/>
</dbReference>
<dbReference type="PANTHER" id="PTHR11005">
    <property type="entry name" value="LYSOSOMAL ACID LIPASE-RELATED"/>
    <property type="match status" value="1"/>
</dbReference>
<sequence length="390" mass="43602">MEWMWAIAATLLLCLSLPSSASLDRGAGLCSVFVRPFGYPCLEHKVTTLDGFHVAVQRIPYGVRKGGALPRPAVLLQHGLLQGGDTWFLNPPSQSLGFILADEGFDVWVSNGRGTYWSRGHETLSIHDKKYWDWSWDELAEYDIPAILEFIHSSTSSEVFYVGHSQGTIIGLAALTSPKTSRLVSGAAFLSPITYLDHITSKLIRTAAFLYIDAICNAVGLYEFNLHNEIGVELVDKACADPEVDCGNLLAAITGPNCCFNVSRIPYYLQYEPQSTSLKNMQHLAQMIRKGTYERFDYGWVGNLRNYRQLHPPKYDIATIPALPVWMAYGGKDCLSDTKDVAHTLELLTCNPKVLYVEDYAHLDFILSTRARDDVYNDMIAFLKGHFSTK</sequence>
<dbReference type="InterPro" id="IPR029058">
    <property type="entry name" value="AB_hydrolase_fold"/>
</dbReference>
<evidence type="ECO:0000313" key="6">
    <source>
        <dbReference type="EMBL" id="EFJ08329.1"/>
    </source>
</evidence>
<dbReference type="eggNOG" id="KOG2624">
    <property type="taxonomic scope" value="Eukaryota"/>
</dbReference>
<keyword evidence="2" id="KW-0378">Hydrolase</keyword>
<evidence type="ECO:0000256" key="1">
    <source>
        <dbReference type="ARBA" id="ARBA00010701"/>
    </source>
</evidence>
<feature type="domain" description="Partial AB-hydrolase lipase" evidence="5">
    <location>
        <begin position="33"/>
        <end position="90"/>
    </location>
</feature>
<evidence type="ECO:0000256" key="2">
    <source>
        <dbReference type="PIRNR" id="PIRNR000862"/>
    </source>
</evidence>
<feature type="active site" description="Charge relay system" evidence="3">
    <location>
        <position position="362"/>
    </location>
</feature>
<feature type="chain" id="PRO_5003123292" description="Lipase" evidence="4">
    <location>
        <begin position="22"/>
        <end position="390"/>
    </location>
</feature>
<evidence type="ECO:0000259" key="5">
    <source>
        <dbReference type="Pfam" id="PF04083"/>
    </source>
</evidence>
<gene>
    <name evidence="6" type="ORF">SELMODRAFT_272158</name>
</gene>
<dbReference type="Pfam" id="PF04083">
    <property type="entry name" value="Abhydro_lipase"/>
    <property type="match status" value="1"/>
</dbReference>
<dbReference type="PIRSF" id="PIRSF000862">
    <property type="entry name" value="Steryl_ester_lip"/>
    <property type="match status" value="1"/>
</dbReference>
<dbReference type="Proteomes" id="UP000001514">
    <property type="component" value="Unassembled WGS sequence"/>
</dbReference>
<name>D8T519_SELML</name>
<feature type="active site" description="Nucleophile" evidence="3">
    <location>
        <position position="165"/>
    </location>
</feature>
<accession>D8T519</accession>
<dbReference type="OMA" id="WRMYNEI"/>
<dbReference type="InterPro" id="IPR006693">
    <property type="entry name" value="AB_hydrolase_lipase"/>
</dbReference>
<dbReference type="Gramene" id="EFJ08329">
    <property type="protein sequence ID" value="EFJ08329"/>
    <property type="gene ID" value="SELMODRAFT_272158"/>
</dbReference>
<dbReference type="GO" id="GO:0016042">
    <property type="term" value="P:lipid catabolic process"/>
    <property type="evidence" value="ECO:0007669"/>
    <property type="project" value="UniProtKB-KW"/>
</dbReference>
<dbReference type="HOGENOM" id="CLU_010974_1_1_1"/>
<reference evidence="6 7" key="1">
    <citation type="journal article" date="2011" name="Science">
        <title>The Selaginella genome identifies genetic changes associated with the evolution of vascular plants.</title>
        <authorList>
            <person name="Banks J.A."/>
            <person name="Nishiyama T."/>
            <person name="Hasebe M."/>
            <person name="Bowman J.L."/>
            <person name="Gribskov M."/>
            <person name="dePamphilis C."/>
            <person name="Albert V.A."/>
            <person name="Aono N."/>
            <person name="Aoyama T."/>
            <person name="Ambrose B.A."/>
            <person name="Ashton N.W."/>
            <person name="Axtell M.J."/>
            <person name="Barker E."/>
            <person name="Barker M.S."/>
            <person name="Bennetzen J.L."/>
            <person name="Bonawitz N.D."/>
            <person name="Chapple C."/>
            <person name="Cheng C."/>
            <person name="Correa L.G."/>
            <person name="Dacre M."/>
            <person name="DeBarry J."/>
            <person name="Dreyer I."/>
            <person name="Elias M."/>
            <person name="Engstrom E.M."/>
            <person name="Estelle M."/>
            <person name="Feng L."/>
            <person name="Finet C."/>
            <person name="Floyd S.K."/>
            <person name="Frommer W.B."/>
            <person name="Fujita T."/>
            <person name="Gramzow L."/>
            <person name="Gutensohn M."/>
            <person name="Harholt J."/>
            <person name="Hattori M."/>
            <person name="Heyl A."/>
            <person name="Hirai T."/>
            <person name="Hiwatashi Y."/>
            <person name="Ishikawa M."/>
            <person name="Iwata M."/>
            <person name="Karol K.G."/>
            <person name="Koehler B."/>
            <person name="Kolukisaoglu U."/>
            <person name="Kubo M."/>
            <person name="Kurata T."/>
            <person name="Lalonde S."/>
            <person name="Li K."/>
            <person name="Li Y."/>
            <person name="Litt A."/>
            <person name="Lyons E."/>
            <person name="Manning G."/>
            <person name="Maruyama T."/>
            <person name="Michael T.P."/>
            <person name="Mikami K."/>
            <person name="Miyazaki S."/>
            <person name="Morinaga S."/>
            <person name="Murata T."/>
            <person name="Mueller-Roeber B."/>
            <person name="Nelson D.R."/>
            <person name="Obara M."/>
            <person name="Oguri Y."/>
            <person name="Olmstead R.G."/>
            <person name="Onodera N."/>
            <person name="Petersen B.L."/>
            <person name="Pils B."/>
            <person name="Prigge M."/>
            <person name="Rensing S.A."/>
            <person name="Riano-Pachon D.M."/>
            <person name="Roberts A.W."/>
            <person name="Sato Y."/>
            <person name="Scheller H.V."/>
            <person name="Schulz B."/>
            <person name="Schulz C."/>
            <person name="Shakirov E.V."/>
            <person name="Shibagaki N."/>
            <person name="Shinohara N."/>
            <person name="Shippen D.E."/>
            <person name="Soerensen I."/>
            <person name="Sotooka R."/>
            <person name="Sugimoto N."/>
            <person name="Sugita M."/>
            <person name="Sumikawa N."/>
            <person name="Tanurdzic M."/>
            <person name="Theissen G."/>
            <person name="Ulvskov P."/>
            <person name="Wakazuki S."/>
            <person name="Weng J.K."/>
            <person name="Willats W.W."/>
            <person name="Wipf D."/>
            <person name="Wolf P.G."/>
            <person name="Yang L."/>
            <person name="Zimmer A.D."/>
            <person name="Zhu Q."/>
            <person name="Mitros T."/>
            <person name="Hellsten U."/>
            <person name="Loque D."/>
            <person name="Otillar R."/>
            <person name="Salamov A."/>
            <person name="Schmutz J."/>
            <person name="Shapiro H."/>
            <person name="Lindquist E."/>
            <person name="Lucas S."/>
            <person name="Rokhsar D."/>
            <person name="Grigoriev I.V."/>
        </authorList>
    </citation>
    <scope>NUCLEOTIDE SEQUENCE [LARGE SCALE GENOMIC DNA]</scope>
</reference>
<keyword evidence="2" id="KW-0443">Lipid metabolism</keyword>
<evidence type="ECO:0000256" key="3">
    <source>
        <dbReference type="PIRSR" id="PIRSR000862-1"/>
    </source>
</evidence>
<keyword evidence="7" id="KW-1185">Reference proteome</keyword>